<evidence type="ECO:0000313" key="3">
    <source>
        <dbReference type="Proteomes" id="UP000587527"/>
    </source>
</evidence>
<dbReference type="Proteomes" id="UP000587527">
    <property type="component" value="Unassembled WGS sequence"/>
</dbReference>
<sequence>MRTVIAVTACAIALLGTAACGNETPVVAGSVSPGAATASPAAEVEGDVTAACVTIKDANRAMFDLLGVVLLLDETSTPQEAAEAAAKLKKSFSDNIKALTTAAGQTADSELLAAIDALVKARTAGIAAVDAAGTDGTKVAKAAVSDAAGAGERAVLGICNR</sequence>
<protein>
    <recommendedName>
        <fullName evidence="4">Lipoprotein</fullName>
    </recommendedName>
</protein>
<proteinExistence type="predicted"/>
<comment type="caution">
    <text evidence="2">The sequence shown here is derived from an EMBL/GenBank/DDBJ whole genome shotgun (WGS) entry which is preliminary data.</text>
</comment>
<organism evidence="2 3">
    <name type="scientific">Allocatelliglobosispora scoriae</name>
    <dbReference type="NCBI Taxonomy" id="643052"/>
    <lineage>
        <taxon>Bacteria</taxon>
        <taxon>Bacillati</taxon>
        <taxon>Actinomycetota</taxon>
        <taxon>Actinomycetes</taxon>
        <taxon>Micromonosporales</taxon>
        <taxon>Micromonosporaceae</taxon>
        <taxon>Allocatelliglobosispora</taxon>
    </lineage>
</organism>
<name>A0A841BIL1_9ACTN</name>
<keyword evidence="1" id="KW-0732">Signal</keyword>
<gene>
    <name evidence="2" type="ORF">F4553_001483</name>
</gene>
<reference evidence="2 3" key="1">
    <citation type="submission" date="2020-08" db="EMBL/GenBank/DDBJ databases">
        <title>Sequencing the genomes of 1000 actinobacteria strains.</title>
        <authorList>
            <person name="Klenk H.-P."/>
        </authorList>
    </citation>
    <scope>NUCLEOTIDE SEQUENCE [LARGE SCALE GENOMIC DNA]</scope>
    <source>
        <strain evidence="2 3">DSM 45362</strain>
    </source>
</reference>
<dbReference type="PROSITE" id="PS51257">
    <property type="entry name" value="PROKAR_LIPOPROTEIN"/>
    <property type="match status" value="1"/>
</dbReference>
<dbReference type="AlphaFoldDB" id="A0A841BIL1"/>
<feature type="signal peptide" evidence="1">
    <location>
        <begin position="1"/>
        <end position="21"/>
    </location>
</feature>
<evidence type="ECO:0008006" key="4">
    <source>
        <dbReference type="Google" id="ProtNLM"/>
    </source>
</evidence>
<evidence type="ECO:0000256" key="1">
    <source>
        <dbReference type="SAM" id="SignalP"/>
    </source>
</evidence>
<keyword evidence="3" id="KW-1185">Reference proteome</keyword>
<evidence type="ECO:0000313" key="2">
    <source>
        <dbReference type="EMBL" id="MBB5868104.1"/>
    </source>
</evidence>
<dbReference type="EMBL" id="JACHMN010000002">
    <property type="protein sequence ID" value="MBB5868104.1"/>
    <property type="molecule type" value="Genomic_DNA"/>
</dbReference>
<dbReference type="RefSeq" id="WP_184833787.1">
    <property type="nucleotide sequence ID" value="NZ_JACHMN010000002.1"/>
</dbReference>
<accession>A0A841BIL1</accession>
<feature type="chain" id="PRO_5032867729" description="Lipoprotein" evidence="1">
    <location>
        <begin position="22"/>
        <end position="161"/>
    </location>
</feature>